<organism evidence="5 6">
    <name type="scientific">Dactylonectria estremocensis</name>
    <dbReference type="NCBI Taxonomy" id="1079267"/>
    <lineage>
        <taxon>Eukaryota</taxon>
        <taxon>Fungi</taxon>
        <taxon>Dikarya</taxon>
        <taxon>Ascomycota</taxon>
        <taxon>Pezizomycotina</taxon>
        <taxon>Sordariomycetes</taxon>
        <taxon>Hypocreomycetidae</taxon>
        <taxon>Hypocreales</taxon>
        <taxon>Nectriaceae</taxon>
        <taxon>Dactylonectria</taxon>
    </lineage>
</organism>
<dbReference type="Gene3D" id="3.40.309.10">
    <property type="entry name" value="Aldehyde Dehydrogenase, Chain A, domain 2"/>
    <property type="match status" value="1"/>
</dbReference>
<proteinExistence type="inferred from homology"/>
<evidence type="ECO:0000256" key="1">
    <source>
        <dbReference type="ARBA" id="ARBA00009986"/>
    </source>
</evidence>
<dbReference type="InterPro" id="IPR016162">
    <property type="entry name" value="Ald_DH_N"/>
</dbReference>
<dbReference type="PANTHER" id="PTHR43353">
    <property type="entry name" value="SUCCINATE-SEMIALDEHYDE DEHYDROGENASE, MITOCHONDRIAL"/>
    <property type="match status" value="1"/>
</dbReference>
<keyword evidence="3" id="KW-0560">Oxidoreductase</keyword>
<dbReference type="InterPro" id="IPR016161">
    <property type="entry name" value="Ald_DH/histidinol_DH"/>
</dbReference>
<dbReference type="FunFam" id="3.40.605.10:FF:000012">
    <property type="entry name" value="NAD-dependent succinate-semialdehyde dehydrogenase"/>
    <property type="match status" value="1"/>
</dbReference>
<evidence type="ECO:0000313" key="5">
    <source>
        <dbReference type="EMBL" id="KAH7131739.1"/>
    </source>
</evidence>
<dbReference type="OrthoDB" id="310895at2759"/>
<dbReference type="CDD" id="cd07105">
    <property type="entry name" value="ALDH_SaliADH"/>
    <property type="match status" value="1"/>
</dbReference>
<gene>
    <name evidence="5" type="ORF">B0J13DRAFT_451413</name>
</gene>
<evidence type="ECO:0000256" key="2">
    <source>
        <dbReference type="ARBA" id="ARBA00022857"/>
    </source>
</evidence>
<feature type="domain" description="Aldehyde dehydrogenase" evidence="4">
    <location>
        <begin position="28"/>
        <end position="487"/>
    </location>
</feature>
<name>A0A9P9E3L4_9HYPO</name>
<reference evidence="5" key="1">
    <citation type="journal article" date="2021" name="Nat. Commun.">
        <title>Genetic determinants of endophytism in the Arabidopsis root mycobiome.</title>
        <authorList>
            <person name="Mesny F."/>
            <person name="Miyauchi S."/>
            <person name="Thiergart T."/>
            <person name="Pickel B."/>
            <person name="Atanasova L."/>
            <person name="Karlsson M."/>
            <person name="Huettel B."/>
            <person name="Barry K.W."/>
            <person name="Haridas S."/>
            <person name="Chen C."/>
            <person name="Bauer D."/>
            <person name="Andreopoulos W."/>
            <person name="Pangilinan J."/>
            <person name="LaButti K."/>
            <person name="Riley R."/>
            <person name="Lipzen A."/>
            <person name="Clum A."/>
            <person name="Drula E."/>
            <person name="Henrissat B."/>
            <person name="Kohler A."/>
            <person name="Grigoriev I.V."/>
            <person name="Martin F.M."/>
            <person name="Hacquard S."/>
        </authorList>
    </citation>
    <scope>NUCLEOTIDE SEQUENCE</scope>
    <source>
        <strain evidence="5">MPI-CAGE-AT-0021</strain>
    </source>
</reference>
<evidence type="ECO:0000256" key="3">
    <source>
        <dbReference type="ARBA" id="ARBA00023002"/>
    </source>
</evidence>
<dbReference type="GO" id="GO:0004777">
    <property type="term" value="F:succinate-semialdehyde dehydrogenase (NAD+) activity"/>
    <property type="evidence" value="ECO:0007669"/>
    <property type="project" value="TreeGrafter"/>
</dbReference>
<evidence type="ECO:0000313" key="6">
    <source>
        <dbReference type="Proteomes" id="UP000717696"/>
    </source>
</evidence>
<dbReference type="Proteomes" id="UP000717696">
    <property type="component" value="Unassembled WGS sequence"/>
</dbReference>
<dbReference type="GO" id="GO:0009450">
    <property type="term" value="P:gamma-aminobutyric acid catabolic process"/>
    <property type="evidence" value="ECO:0007669"/>
    <property type="project" value="TreeGrafter"/>
</dbReference>
<keyword evidence="6" id="KW-1185">Reference proteome</keyword>
<dbReference type="Pfam" id="PF00171">
    <property type="entry name" value="Aldedh"/>
    <property type="match status" value="1"/>
</dbReference>
<accession>A0A9P9E3L4</accession>
<comment type="similarity">
    <text evidence="1">Belongs to the aldehyde dehydrogenase family.</text>
</comment>
<dbReference type="PANTHER" id="PTHR43353:SF6">
    <property type="entry name" value="CYTOPLASMIC ALDEHYDE DEHYDROGENASE (EUROFUNG)"/>
    <property type="match status" value="1"/>
</dbReference>
<dbReference type="Gene3D" id="3.40.605.10">
    <property type="entry name" value="Aldehyde Dehydrogenase, Chain A, domain 1"/>
    <property type="match status" value="1"/>
</dbReference>
<dbReference type="InterPro" id="IPR016163">
    <property type="entry name" value="Ald_DH_C"/>
</dbReference>
<dbReference type="EMBL" id="JAGMUU010000019">
    <property type="protein sequence ID" value="KAH7131739.1"/>
    <property type="molecule type" value="Genomic_DNA"/>
</dbReference>
<protein>
    <submittedName>
        <fullName evidence="5">Aldehyde dehydrogenase domain-containing protein</fullName>
    </submittedName>
</protein>
<evidence type="ECO:0000259" key="4">
    <source>
        <dbReference type="Pfam" id="PF00171"/>
    </source>
</evidence>
<sequence length="490" mass="52773">MASDTLPSDAHPSEAVPLLINGREVRRSSEGTAEVISPASETLLWHFTSVSKAEAVEAVEAASAAFPTWSKTKATERRDIFLRAATLLEQRAEEFAQFEAKETGATEFYSLGFDIPQTIETLKEVAGKISSIYGAVPTGFLEGSNALILKEPYGVILAIAPWNAPYILGVRSIAYALATGNTCILKGSELSPRCYWAIGDLFTQAGLPAGCLNVLYHQPSDAAEITSALIQHPAIRKINFTGSTRVGEIIAQTAGKFLKPCLLELGGKASAIVLEDANIELAAMQCAQGAFLHSGQICMSTERILVHHRIFEQFKSALQKAQDNIAPGSEPALVLAMSAGVEKNRRLIAQASSAGAEIITREKPSSGNGGQDKHRLSPTIVSGVDRTMDIYYEESFGPTVSLIRVKSEEEAISIANDTEYGLSSAIFSEDLRRALNIAKELESGAVHINSMTVHDNLVLPHGGVKASGWGRFNAQWGLEEFLKTKTITFH</sequence>
<comment type="caution">
    <text evidence="5">The sequence shown here is derived from an EMBL/GenBank/DDBJ whole genome shotgun (WGS) entry which is preliminary data.</text>
</comment>
<keyword evidence="2" id="KW-0521">NADP</keyword>
<dbReference type="InterPro" id="IPR050740">
    <property type="entry name" value="Aldehyde_DH_Superfamily"/>
</dbReference>
<dbReference type="AlphaFoldDB" id="A0A9P9E3L4"/>
<dbReference type="InterPro" id="IPR015590">
    <property type="entry name" value="Aldehyde_DH_dom"/>
</dbReference>
<dbReference type="SUPFAM" id="SSF53720">
    <property type="entry name" value="ALDH-like"/>
    <property type="match status" value="1"/>
</dbReference>